<organism evidence="1">
    <name type="scientific">hydrothermal vent metagenome</name>
    <dbReference type="NCBI Taxonomy" id="652676"/>
    <lineage>
        <taxon>unclassified sequences</taxon>
        <taxon>metagenomes</taxon>
        <taxon>ecological metagenomes</taxon>
    </lineage>
</organism>
<dbReference type="EMBL" id="FPHC01000038">
    <property type="protein sequence ID" value="SFV55733.1"/>
    <property type="molecule type" value="Genomic_DNA"/>
</dbReference>
<accession>A0A1W1BQD5</accession>
<sequence length="490" mass="58563">MNSSGINALQTPLQFRVLYRLYRKIDPILKKIPFLNEEKLFLSIVQWEVENHKSHIDTSCKKLEDLKVRDFKLDRLEEKKERYTISTPSKLQFVFISIDIDNIIGTIDAIDRYIDFVDSYIIVTRADMVDSFNSIESIHEIVVIDESSILEDINNFKDMDHQSKNWILRASLLKIKILQEQFVMLDDDNRPLRDISIEHYIEDGKYQCYYYYDLDRWYSYSTEYDLGQHNTRELLSYEGFERLSYSSHKPQIIDKRIFQEVVDRYYHLAETIAIDEWSIYFNYATYRYPELFEKRVFDVLNWPDHPSRWELVYEPKEYNFENYYPHVYKTGIFANGENLTLDEKIALKQKEYEPYRKVLMLAKDAKFSNRYDKFRHHCMKFVHNKEKIYIYNMPTYLHAPQGSIVKILLDYKSSDILSDDIKMTYRINGDFWLSAAIHAPKSIDFRGKVYVMIHLVDVPSGFYNLLMDITFDGIESYGGNSPYLVKLSVK</sequence>
<dbReference type="Pfam" id="PF20102">
    <property type="entry name" value="DUF6492"/>
    <property type="match status" value="1"/>
</dbReference>
<evidence type="ECO:0000313" key="1">
    <source>
        <dbReference type="EMBL" id="SFV55733.1"/>
    </source>
</evidence>
<dbReference type="AlphaFoldDB" id="A0A1W1BQD5"/>
<proteinExistence type="predicted"/>
<gene>
    <name evidence="1" type="ORF">MNB_SV-6-657</name>
</gene>
<name>A0A1W1BQD5_9ZZZZ</name>
<protein>
    <submittedName>
        <fullName evidence="1">Uncharacterized protein</fullName>
    </submittedName>
</protein>
<dbReference type="InterPro" id="IPR045499">
    <property type="entry name" value="DUF6492"/>
</dbReference>
<reference evidence="1" key="1">
    <citation type="submission" date="2016-10" db="EMBL/GenBank/DDBJ databases">
        <authorList>
            <person name="de Groot N.N."/>
        </authorList>
    </citation>
    <scope>NUCLEOTIDE SEQUENCE</scope>
</reference>